<protein>
    <submittedName>
        <fullName evidence="2">Uncharacterized protein</fullName>
    </submittedName>
</protein>
<dbReference type="Gene3D" id="3.50.50.60">
    <property type="entry name" value="FAD/NAD(P)-binding domain"/>
    <property type="match status" value="1"/>
</dbReference>
<name>A0A7H8MPX2_STRMI</name>
<evidence type="ECO:0000313" key="3">
    <source>
        <dbReference type="Proteomes" id="UP000509345"/>
    </source>
</evidence>
<dbReference type="InterPro" id="IPR036188">
    <property type="entry name" value="FAD/NAD-bd_sf"/>
</dbReference>
<dbReference type="AlphaFoldDB" id="A0A7H8MPX2"/>
<evidence type="ECO:0000313" key="2">
    <source>
        <dbReference type="EMBL" id="QKW44263.1"/>
    </source>
</evidence>
<sequence>MGRADGRVERRNGRRRSVMADMTYLSSGSAPTAPAGDLVRDADGCCPPAVQHPCIIVAGDPRSARYQRIMTAMGSGSEAALHAYCSARNLL</sequence>
<accession>A0A7H8MPX2</accession>
<feature type="compositionally biased region" description="Basic and acidic residues" evidence="1">
    <location>
        <begin position="1"/>
        <end position="11"/>
    </location>
</feature>
<proteinExistence type="predicted"/>
<dbReference type="Proteomes" id="UP000509345">
    <property type="component" value="Chromosome"/>
</dbReference>
<feature type="region of interest" description="Disordered" evidence="1">
    <location>
        <begin position="1"/>
        <end position="35"/>
    </location>
</feature>
<reference evidence="2 3" key="1">
    <citation type="submission" date="2020-06" db="EMBL/GenBank/DDBJ databases">
        <title>Genome mining for natural products.</title>
        <authorList>
            <person name="Zhang B."/>
            <person name="Shi J."/>
            <person name="Ge H."/>
        </authorList>
    </citation>
    <scope>NUCLEOTIDE SEQUENCE [LARGE SCALE GENOMIC DNA]</scope>
    <source>
        <strain evidence="2 3">NA06532</strain>
    </source>
</reference>
<evidence type="ECO:0000256" key="1">
    <source>
        <dbReference type="SAM" id="MobiDB-lite"/>
    </source>
</evidence>
<gene>
    <name evidence="2" type="ORF">HUT09_17915</name>
</gene>
<organism evidence="2 3">
    <name type="scientific">Streptomyces microflavus</name>
    <name type="common">Streptomyces lipmanii</name>
    <dbReference type="NCBI Taxonomy" id="1919"/>
    <lineage>
        <taxon>Bacteria</taxon>
        <taxon>Bacillati</taxon>
        <taxon>Actinomycetota</taxon>
        <taxon>Actinomycetes</taxon>
        <taxon>Kitasatosporales</taxon>
        <taxon>Streptomycetaceae</taxon>
        <taxon>Streptomyces</taxon>
    </lineage>
</organism>
<dbReference type="EMBL" id="CP054926">
    <property type="protein sequence ID" value="QKW44263.1"/>
    <property type="molecule type" value="Genomic_DNA"/>
</dbReference>